<accession>A0ABS5GFP0</accession>
<keyword evidence="2" id="KW-0547">Nucleotide-binding</keyword>
<dbReference type="PANTHER" id="PTHR19375">
    <property type="entry name" value="HEAT SHOCK PROTEIN 70KDA"/>
    <property type="match status" value="1"/>
</dbReference>
<name>A0ABS5GFP0_9BRAD</name>
<comment type="caution">
    <text evidence="4">The sequence shown here is derived from an EMBL/GenBank/DDBJ whole genome shotgun (WGS) entry which is preliminary data.</text>
</comment>
<dbReference type="Gene3D" id="3.30.420.40">
    <property type="match status" value="3"/>
</dbReference>
<dbReference type="Pfam" id="PF00012">
    <property type="entry name" value="HSP70"/>
    <property type="match status" value="2"/>
</dbReference>
<comment type="similarity">
    <text evidence="1">Belongs to the heat shock protein 70 family.</text>
</comment>
<proteinExistence type="inferred from homology"/>
<organism evidence="4 5">
    <name type="scientific">Bradyrhizobium denitrificans</name>
    <dbReference type="NCBI Taxonomy" id="2734912"/>
    <lineage>
        <taxon>Bacteria</taxon>
        <taxon>Pseudomonadati</taxon>
        <taxon>Pseudomonadota</taxon>
        <taxon>Alphaproteobacteria</taxon>
        <taxon>Hyphomicrobiales</taxon>
        <taxon>Nitrobacteraceae</taxon>
        <taxon>Bradyrhizobium</taxon>
    </lineage>
</organism>
<dbReference type="InterPro" id="IPR042054">
    <property type="entry name" value="YegD-like"/>
</dbReference>
<dbReference type="CDD" id="cd10231">
    <property type="entry name" value="ASKHA_NBD_HSP70_YegD-like"/>
    <property type="match status" value="1"/>
</dbReference>
<keyword evidence="5" id="KW-1185">Reference proteome</keyword>
<dbReference type="PROSITE" id="PS01036">
    <property type="entry name" value="HSP70_3"/>
    <property type="match status" value="1"/>
</dbReference>
<dbReference type="InterPro" id="IPR013126">
    <property type="entry name" value="Hsp_70_fam"/>
</dbReference>
<sequence>MAAAAYCGIDFGTSNTTVGLSDHASAQLIPLEGEHRTLPSAMFFDFEDHGVQFGRGAIERYLTGHDGRFMRALKSILGTALIHEKTYIRQKAVPFAGILGFFFAHLKTQIETRLGQEIDQVVLGRPVRFVDKDDAADAEAQAALEQIAREQGFRHIAFQYEPIAAALDYEQQVTREELVLIVDIGGGTSDFSIVRVSPERRSEADREGDILANGGIHIGGTDFDRLLSLKSVMPHLGYGSLTADGKRNLPTLYYHELATWHRINQLYKKGVINELRQIRYEADRRDLVDRFIKVVEDHRGHTLAIGVEQAKIALTAAKSTTAVLSEKDDWARIKFTRKDFDRAIADSVERVVRTVTTLLDDADVEAAAINTIFLTGGSSMVPTLREAILALFPHARVAETDLLGSVGLGLALDARRKFG</sequence>
<dbReference type="InterPro" id="IPR043129">
    <property type="entry name" value="ATPase_NBD"/>
</dbReference>
<dbReference type="RefSeq" id="WP_012041419.1">
    <property type="nucleotide sequence ID" value="NZ_JABFDP010000031.1"/>
</dbReference>
<reference evidence="5" key="1">
    <citation type="journal article" date="2021" name="ISME J.">
        <title>Evolutionary origin and ecological implication of a unique nif island in free-living Bradyrhizobium lineages.</title>
        <authorList>
            <person name="Tao J."/>
        </authorList>
    </citation>
    <scope>NUCLEOTIDE SEQUENCE [LARGE SCALE GENOMIC DNA]</scope>
    <source>
        <strain evidence="5">SZCCT0094</strain>
    </source>
</reference>
<keyword evidence="3" id="KW-0067">ATP-binding</keyword>
<dbReference type="SUPFAM" id="SSF53067">
    <property type="entry name" value="Actin-like ATPase domain"/>
    <property type="match status" value="2"/>
</dbReference>
<dbReference type="Gene3D" id="3.90.640.10">
    <property type="entry name" value="Actin, Chain A, domain 4"/>
    <property type="match status" value="1"/>
</dbReference>
<evidence type="ECO:0000313" key="4">
    <source>
        <dbReference type="EMBL" id="MBR1140150.1"/>
    </source>
</evidence>
<evidence type="ECO:0000256" key="2">
    <source>
        <dbReference type="ARBA" id="ARBA00022741"/>
    </source>
</evidence>
<gene>
    <name evidence="4" type="ORF">JQ619_30770</name>
</gene>
<evidence type="ECO:0000313" key="5">
    <source>
        <dbReference type="Proteomes" id="UP001314635"/>
    </source>
</evidence>
<dbReference type="PROSITE" id="PS00329">
    <property type="entry name" value="HSP70_2"/>
    <property type="match status" value="1"/>
</dbReference>
<dbReference type="InterPro" id="IPR018181">
    <property type="entry name" value="Heat_shock_70_CS"/>
</dbReference>
<dbReference type="Proteomes" id="UP001314635">
    <property type="component" value="Unassembled WGS sequence"/>
</dbReference>
<dbReference type="EMBL" id="JAFCLK010000037">
    <property type="protein sequence ID" value="MBR1140150.1"/>
    <property type="molecule type" value="Genomic_DNA"/>
</dbReference>
<protein>
    <submittedName>
        <fullName evidence="4">Hsp70 family protein</fullName>
    </submittedName>
</protein>
<evidence type="ECO:0000256" key="3">
    <source>
        <dbReference type="ARBA" id="ARBA00022840"/>
    </source>
</evidence>
<evidence type="ECO:0000256" key="1">
    <source>
        <dbReference type="ARBA" id="ARBA00007381"/>
    </source>
</evidence>